<evidence type="ECO:0000313" key="3">
    <source>
        <dbReference type="Proteomes" id="UP000708148"/>
    </source>
</evidence>
<feature type="region of interest" description="Disordered" evidence="1">
    <location>
        <begin position="1"/>
        <end position="36"/>
    </location>
</feature>
<protein>
    <submittedName>
        <fullName evidence="2">Uncharacterized protein</fullName>
    </submittedName>
</protein>
<accession>A0A8S1J980</accession>
<dbReference type="Proteomes" id="UP000708148">
    <property type="component" value="Unassembled WGS sequence"/>
</dbReference>
<gene>
    <name evidence="2" type="ORF">OSTQU699_LOCUS7534</name>
</gene>
<comment type="caution">
    <text evidence="2">The sequence shown here is derived from an EMBL/GenBank/DDBJ whole genome shotgun (WGS) entry which is preliminary data.</text>
</comment>
<evidence type="ECO:0000256" key="1">
    <source>
        <dbReference type="SAM" id="MobiDB-lite"/>
    </source>
</evidence>
<proteinExistence type="predicted"/>
<keyword evidence="3" id="KW-1185">Reference proteome</keyword>
<evidence type="ECO:0000313" key="2">
    <source>
        <dbReference type="EMBL" id="CAD7702177.1"/>
    </source>
</evidence>
<name>A0A8S1J980_9CHLO</name>
<reference evidence="2" key="1">
    <citation type="submission" date="2020-12" db="EMBL/GenBank/DDBJ databases">
        <authorList>
            <person name="Iha C."/>
        </authorList>
    </citation>
    <scope>NUCLEOTIDE SEQUENCE</scope>
</reference>
<sequence length="114" mass="12451">MSASFGYPSNAIVGMSEQAKENPQPPSPTKPHPRLDMMMKPQSFRIFHHPKLCKICQNSAHAQCDPSADERQANLEPQAADCRARTSSHSLNATAPRCQNVTLSGCVTAKIKYG</sequence>
<dbReference type="EMBL" id="CAJHUC010001733">
    <property type="protein sequence ID" value="CAD7702177.1"/>
    <property type="molecule type" value="Genomic_DNA"/>
</dbReference>
<organism evidence="2 3">
    <name type="scientific">Ostreobium quekettii</name>
    <dbReference type="NCBI Taxonomy" id="121088"/>
    <lineage>
        <taxon>Eukaryota</taxon>
        <taxon>Viridiplantae</taxon>
        <taxon>Chlorophyta</taxon>
        <taxon>core chlorophytes</taxon>
        <taxon>Ulvophyceae</taxon>
        <taxon>TCBD clade</taxon>
        <taxon>Bryopsidales</taxon>
        <taxon>Ostreobineae</taxon>
        <taxon>Ostreobiaceae</taxon>
        <taxon>Ostreobium</taxon>
    </lineage>
</organism>
<dbReference type="AlphaFoldDB" id="A0A8S1J980"/>